<organism evidence="1 2">
    <name type="scientific">Streptomyces virginiae</name>
    <name type="common">Streptomyces cinnamonensis</name>
    <dbReference type="NCBI Taxonomy" id="1961"/>
    <lineage>
        <taxon>Bacteria</taxon>
        <taxon>Bacillati</taxon>
        <taxon>Actinomycetota</taxon>
        <taxon>Actinomycetes</taxon>
        <taxon>Kitasatosporales</taxon>
        <taxon>Streptomycetaceae</taxon>
        <taxon>Streptomyces</taxon>
    </lineage>
</organism>
<dbReference type="EMBL" id="CP108090">
    <property type="protein sequence ID" value="WUQ14104.1"/>
    <property type="molecule type" value="Genomic_DNA"/>
</dbReference>
<gene>
    <name evidence="1" type="ORF">OG517_23255</name>
</gene>
<protein>
    <submittedName>
        <fullName evidence="1">Helix-turn-helix domain-containing protein</fullName>
    </submittedName>
</protein>
<evidence type="ECO:0000313" key="1">
    <source>
        <dbReference type="EMBL" id="WUQ14104.1"/>
    </source>
</evidence>
<accession>A0ABZ1TE13</accession>
<dbReference type="InterPro" id="IPR001387">
    <property type="entry name" value="Cro/C1-type_HTH"/>
</dbReference>
<evidence type="ECO:0000313" key="2">
    <source>
        <dbReference type="Proteomes" id="UP001432039"/>
    </source>
</evidence>
<reference evidence="1" key="1">
    <citation type="submission" date="2022-10" db="EMBL/GenBank/DDBJ databases">
        <title>The complete genomes of actinobacterial strains from the NBC collection.</title>
        <authorList>
            <person name="Joergensen T.S."/>
            <person name="Alvarez Arevalo M."/>
            <person name="Sterndorff E.B."/>
            <person name="Faurdal D."/>
            <person name="Vuksanovic O."/>
            <person name="Mourched A.-S."/>
            <person name="Charusanti P."/>
            <person name="Shaw S."/>
            <person name="Blin K."/>
            <person name="Weber T."/>
        </authorList>
    </citation>
    <scope>NUCLEOTIDE SEQUENCE</scope>
    <source>
        <strain evidence="1">NBC_00248</strain>
    </source>
</reference>
<dbReference type="Proteomes" id="UP001432039">
    <property type="component" value="Chromosome"/>
</dbReference>
<keyword evidence="2" id="KW-1185">Reference proteome</keyword>
<proteinExistence type="predicted"/>
<dbReference type="RefSeq" id="WP_328962921.1">
    <property type="nucleotide sequence ID" value="NZ_CP108090.1"/>
</dbReference>
<sequence>MHSYPVEYEGRPDAGEDLAQLIKRLKETYDVSDSEIARAIGAAPATVNAWVHRKRGTGRGPNPDKLRAIAAAYPKFTEAEIFAAAGRKVPGDLRPEARDRIMRLIEELTPEQQDLAEATLQAWAGKNTA</sequence>
<dbReference type="CDD" id="cd00093">
    <property type="entry name" value="HTH_XRE"/>
    <property type="match status" value="1"/>
</dbReference>
<name>A0ABZ1TE13_STRVG</name>